<comment type="caution">
    <text evidence="13">The sequence shown here is derived from an EMBL/GenBank/DDBJ whole genome shotgun (WGS) entry which is preliminary data.</text>
</comment>
<dbReference type="Pfam" id="PF01063">
    <property type="entry name" value="Aminotran_4"/>
    <property type="match status" value="1"/>
</dbReference>
<dbReference type="Gene3D" id="3.20.10.10">
    <property type="entry name" value="D-amino Acid Aminotransferase, subunit A, domain 2"/>
    <property type="match status" value="1"/>
</dbReference>
<dbReference type="InterPro" id="IPR050571">
    <property type="entry name" value="Class-IV_PLP-Dep_Aminotrnsfr"/>
</dbReference>
<evidence type="ECO:0000256" key="5">
    <source>
        <dbReference type="ARBA" id="ARBA00021779"/>
    </source>
</evidence>
<name>A0ABW4J2P7_9LACO</name>
<dbReference type="Gene3D" id="3.30.470.10">
    <property type="match status" value="1"/>
</dbReference>
<evidence type="ECO:0000256" key="7">
    <source>
        <dbReference type="ARBA" id="ARBA00022679"/>
    </source>
</evidence>
<comment type="cofactor">
    <cofactor evidence="1">
        <name>pyridoxal 5'-phosphate</name>
        <dbReference type="ChEBI" id="CHEBI:597326"/>
    </cofactor>
</comment>
<dbReference type="PANTHER" id="PTHR42743:SF10">
    <property type="entry name" value="D-ALANINE AMINOTRANSFERASE"/>
    <property type="match status" value="1"/>
</dbReference>
<keyword evidence="14" id="KW-1185">Reference proteome</keyword>
<keyword evidence="8" id="KW-0663">Pyridoxal phosphate</keyword>
<evidence type="ECO:0000256" key="2">
    <source>
        <dbReference type="ARBA" id="ARBA00009320"/>
    </source>
</evidence>
<dbReference type="InterPro" id="IPR005784">
    <property type="entry name" value="D_amino_transT"/>
</dbReference>
<dbReference type="InterPro" id="IPR043131">
    <property type="entry name" value="BCAT-like_N"/>
</dbReference>
<evidence type="ECO:0000256" key="12">
    <source>
        <dbReference type="ARBA" id="ARBA00047911"/>
    </source>
</evidence>
<evidence type="ECO:0000256" key="4">
    <source>
        <dbReference type="ARBA" id="ARBA00012874"/>
    </source>
</evidence>
<dbReference type="EMBL" id="JBHTOP010000002">
    <property type="protein sequence ID" value="MFD1670647.1"/>
    <property type="molecule type" value="Genomic_DNA"/>
</dbReference>
<dbReference type="InterPro" id="IPR001544">
    <property type="entry name" value="Aminotrans_IV"/>
</dbReference>
<accession>A0ABW4J2P7</accession>
<evidence type="ECO:0000256" key="3">
    <source>
        <dbReference type="ARBA" id="ARBA00011738"/>
    </source>
</evidence>
<comment type="subunit">
    <text evidence="3">Homodimer.</text>
</comment>
<comment type="similarity">
    <text evidence="2">Belongs to the class-IV pyridoxal-phosphate-dependent aminotransferase family.</text>
</comment>
<protein>
    <recommendedName>
        <fullName evidence="5">D-alanine aminotransferase</fullName>
        <ecNumber evidence="4">2.6.1.21</ecNumber>
    </recommendedName>
    <alternativeName>
        <fullName evidence="11">D-amino acid aminotransferase</fullName>
    </alternativeName>
    <alternativeName>
        <fullName evidence="9">D-amino acid transaminase</fullName>
    </alternativeName>
    <alternativeName>
        <fullName evidence="10">D-aspartate aminotransferase</fullName>
    </alternativeName>
</protein>
<dbReference type="RefSeq" id="WP_125712474.1">
    <property type="nucleotide sequence ID" value="NZ_JBHTOP010000002.1"/>
</dbReference>
<gene>
    <name evidence="13" type="primary">dat</name>
    <name evidence="13" type="ORF">ACFQ5M_00910</name>
</gene>
<reference evidence="14" key="1">
    <citation type="journal article" date="2019" name="Int. J. Syst. Evol. Microbiol.">
        <title>The Global Catalogue of Microorganisms (GCM) 10K type strain sequencing project: providing services to taxonomists for standard genome sequencing and annotation.</title>
        <authorList>
            <consortium name="The Broad Institute Genomics Platform"/>
            <consortium name="The Broad Institute Genome Sequencing Center for Infectious Disease"/>
            <person name="Wu L."/>
            <person name="Ma J."/>
        </authorList>
    </citation>
    <scope>NUCLEOTIDE SEQUENCE [LARGE SCALE GENOMIC DNA]</scope>
    <source>
        <strain evidence="14">CCM 8896</strain>
    </source>
</reference>
<dbReference type="InterPro" id="IPR043132">
    <property type="entry name" value="BCAT-like_C"/>
</dbReference>
<dbReference type="Proteomes" id="UP001597267">
    <property type="component" value="Unassembled WGS sequence"/>
</dbReference>
<proteinExistence type="inferred from homology"/>
<organism evidence="13 14">
    <name type="scientific">Agrilactobacillus yilanensis</name>
    <dbReference type="NCBI Taxonomy" id="2485997"/>
    <lineage>
        <taxon>Bacteria</taxon>
        <taxon>Bacillati</taxon>
        <taxon>Bacillota</taxon>
        <taxon>Bacilli</taxon>
        <taxon>Lactobacillales</taxon>
        <taxon>Lactobacillaceae</taxon>
        <taxon>Agrilactobacillus</taxon>
    </lineage>
</organism>
<dbReference type="PANTHER" id="PTHR42743">
    <property type="entry name" value="AMINO-ACID AMINOTRANSFERASE"/>
    <property type="match status" value="1"/>
</dbReference>
<evidence type="ECO:0000256" key="11">
    <source>
        <dbReference type="ARBA" id="ARBA00033391"/>
    </source>
</evidence>
<comment type="catalytic activity">
    <reaction evidence="12">
        <text>D-alanine + 2-oxoglutarate = D-glutamate + pyruvate</text>
        <dbReference type="Rhea" id="RHEA:15869"/>
        <dbReference type="ChEBI" id="CHEBI:15361"/>
        <dbReference type="ChEBI" id="CHEBI:16810"/>
        <dbReference type="ChEBI" id="CHEBI:29986"/>
        <dbReference type="ChEBI" id="CHEBI:57416"/>
        <dbReference type="EC" id="2.6.1.21"/>
    </reaction>
</comment>
<evidence type="ECO:0000313" key="14">
    <source>
        <dbReference type="Proteomes" id="UP001597267"/>
    </source>
</evidence>
<evidence type="ECO:0000256" key="6">
    <source>
        <dbReference type="ARBA" id="ARBA00022576"/>
    </source>
</evidence>
<dbReference type="EC" id="2.6.1.21" evidence="4"/>
<sequence length="280" mass="31203">MKVLWGNQIVDREDVRIDIEDRGYQFGDGIYEALRIYNGEPFMFDEHYARLERSAKKIKLILPFTKLALKANLYQLIAAEQLTEGGAYLQVTRGMTGPRDHSIPKSTETKAVLTANLFEYDRPLAMQKTGLTGCVVPDQRWLHCDIKSLSLLGNVLSLNAAEEQGYQDALLVRDGFFTEASASNLWFVFGDTFYTHPDGNLVLPGITKLHLLDLIRMAGLKVSETPVPVEKLQAADEIFVSNSIWEVVPIVSVDGKPVGTGKLGPKTKLLQEKYIASTKA</sequence>
<evidence type="ECO:0000256" key="1">
    <source>
        <dbReference type="ARBA" id="ARBA00001933"/>
    </source>
</evidence>
<evidence type="ECO:0000313" key="13">
    <source>
        <dbReference type="EMBL" id="MFD1670647.1"/>
    </source>
</evidence>
<keyword evidence="6 13" id="KW-0032">Aminotransferase</keyword>
<dbReference type="SUPFAM" id="SSF56752">
    <property type="entry name" value="D-aminoacid aminotransferase-like PLP-dependent enzymes"/>
    <property type="match status" value="1"/>
</dbReference>
<dbReference type="InterPro" id="IPR036038">
    <property type="entry name" value="Aminotransferase-like"/>
</dbReference>
<evidence type="ECO:0000256" key="10">
    <source>
        <dbReference type="ARBA" id="ARBA00033316"/>
    </source>
</evidence>
<keyword evidence="7 13" id="KW-0808">Transferase</keyword>
<evidence type="ECO:0000256" key="8">
    <source>
        <dbReference type="ARBA" id="ARBA00022898"/>
    </source>
</evidence>
<evidence type="ECO:0000256" key="9">
    <source>
        <dbReference type="ARBA" id="ARBA00030138"/>
    </source>
</evidence>
<dbReference type="NCBIfam" id="TIGR01121">
    <property type="entry name" value="D_amino_aminoT"/>
    <property type="match status" value="1"/>
</dbReference>
<dbReference type="GO" id="GO:0047810">
    <property type="term" value="F:D-alanine-2-oxoglutarate aminotransferase activity"/>
    <property type="evidence" value="ECO:0007669"/>
    <property type="project" value="UniProtKB-EC"/>
</dbReference>